<accession>A0A7G9YE10</accession>
<evidence type="ECO:0000313" key="2">
    <source>
        <dbReference type="EMBL" id="QNO46244.1"/>
    </source>
</evidence>
<dbReference type="EMBL" id="MT631176">
    <property type="protein sequence ID" value="QNO46244.1"/>
    <property type="molecule type" value="Genomic_DNA"/>
</dbReference>
<evidence type="ECO:0000313" key="1">
    <source>
        <dbReference type="EMBL" id="QNO44900.1"/>
    </source>
</evidence>
<evidence type="ECO:0008006" key="3">
    <source>
        <dbReference type="Google" id="ProtNLM"/>
    </source>
</evidence>
<dbReference type="AlphaFoldDB" id="A0A7G9YE10"/>
<dbReference type="EMBL" id="MT631040">
    <property type="protein sequence ID" value="QNO44900.1"/>
    <property type="molecule type" value="Genomic_DNA"/>
</dbReference>
<reference evidence="2" key="1">
    <citation type="submission" date="2020-06" db="EMBL/GenBank/DDBJ databases">
        <title>Unique genomic features of the anaerobic methanotrophic archaea.</title>
        <authorList>
            <person name="Chadwick G.L."/>
            <person name="Skennerton C.T."/>
            <person name="Laso-Perez R."/>
            <person name="Leu A.O."/>
            <person name="Speth D.R."/>
            <person name="Yu H."/>
            <person name="Morgan-Lang C."/>
            <person name="Hatzenpichler R."/>
            <person name="Goudeau D."/>
            <person name="Malmstrom R."/>
            <person name="Brazelton W.J."/>
            <person name="Woyke T."/>
            <person name="Hallam S.J."/>
            <person name="Tyson G.W."/>
            <person name="Wegener G."/>
            <person name="Boetius A."/>
            <person name="Orphan V."/>
        </authorList>
    </citation>
    <scope>NUCLEOTIDE SEQUENCE</scope>
</reference>
<name>A0A7G9YE10_9EURY</name>
<sequence length="203" mass="23526">MDIRKKKQKNVDEGATDTDFEGDAWIYAGIKRDTKFVVGFAVGKRTQNTCDRFMMRIMGGMELPTQSNPIEFYSDGNDQYSKGLEKIYNSTCYRYGQLSKIKSAGRLTKINRQWVVGEGNLGDIQTSQIENMNGVARGCQSNLVRKTKCFAKKVERVDKMYEMFQMYRNFMKKDKNKITPAMKEYLQDAPLDWVDFLNLSYQT</sequence>
<protein>
    <recommendedName>
        <fullName evidence="3">IS1 transposase</fullName>
    </recommendedName>
</protein>
<gene>
    <name evidence="2" type="ORF">HPELKGOP_00002</name>
    <name evidence="1" type="ORF">ICHINCKE_00002</name>
</gene>
<proteinExistence type="predicted"/>
<organism evidence="2">
    <name type="scientific">Candidatus Methanogaster sp. ANME-2c ERB4</name>
    <dbReference type="NCBI Taxonomy" id="2759911"/>
    <lineage>
        <taxon>Archaea</taxon>
        <taxon>Methanobacteriati</taxon>
        <taxon>Methanobacteriota</taxon>
        <taxon>Stenosarchaea group</taxon>
        <taxon>Methanomicrobia</taxon>
        <taxon>Methanosarcinales</taxon>
        <taxon>ANME-2 cluster</taxon>
        <taxon>Candidatus Methanogasteraceae</taxon>
        <taxon>Candidatus Methanogaster</taxon>
    </lineage>
</organism>